<dbReference type="PANTHER" id="PTHR33692:SF1">
    <property type="entry name" value="RIBOSOME MATURATION FACTOR RIMM"/>
    <property type="match status" value="1"/>
</dbReference>
<keyword evidence="1 5" id="KW-0963">Cytoplasm</keyword>
<dbReference type="Pfam" id="PF01782">
    <property type="entry name" value="RimM"/>
    <property type="match status" value="1"/>
</dbReference>
<dbReference type="SUPFAM" id="SSF50346">
    <property type="entry name" value="PRC-barrel domain"/>
    <property type="match status" value="1"/>
</dbReference>
<evidence type="ECO:0000256" key="1">
    <source>
        <dbReference type="ARBA" id="ARBA00022490"/>
    </source>
</evidence>
<dbReference type="AlphaFoldDB" id="K9P7B3"/>
<dbReference type="HOGENOM" id="CLU_077636_3_0_3"/>
<dbReference type="eggNOG" id="COG0806">
    <property type="taxonomic scope" value="Bacteria"/>
</dbReference>
<sequence>MMPRDGSDQAVADTSDEGPGADPGELMAVGKVVAAQGMGGDVRLLPLSDFPERFTQPGPRWLQAPGGAPRPVRLLAGRPVPGKTLFVLRLEGIGDRNAAEALVGQHLLVSAADRPTLGPGEFHLLDLVGLQVRLLPDPQAPIGTVTDLIHGGNDLLEVELSDGGRRLLIPFVEAIVPEVNLAEGWIGLTPPPGLLDL</sequence>
<keyword evidence="2 5" id="KW-0690">Ribosome biogenesis</keyword>
<organism evidence="9 10">
    <name type="scientific">Cyanobium gracile (strain ATCC 27147 / PCC 6307)</name>
    <dbReference type="NCBI Taxonomy" id="292564"/>
    <lineage>
        <taxon>Bacteria</taxon>
        <taxon>Bacillati</taxon>
        <taxon>Cyanobacteriota</taxon>
        <taxon>Cyanophyceae</taxon>
        <taxon>Synechococcales</taxon>
        <taxon>Prochlorococcaceae</taxon>
        <taxon>Cyanobium</taxon>
    </lineage>
</organism>
<keyword evidence="3 5" id="KW-0698">rRNA processing</keyword>
<dbReference type="PATRIC" id="fig|292564.3.peg.2067"/>
<evidence type="ECO:0000259" key="7">
    <source>
        <dbReference type="Pfam" id="PF01782"/>
    </source>
</evidence>
<dbReference type="InterPro" id="IPR036976">
    <property type="entry name" value="RimM_N_sf"/>
</dbReference>
<accession>K9P7B3</accession>
<dbReference type="Pfam" id="PF24986">
    <property type="entry name" value="PRC_RimM"/>
    <property type="match status" value="1"/>
</dbReference>
<dbReference type="InterPro" id="IPR056792">
    <property type="entry name" value="PRC_RimM"/>
</dbReference>
<dbReference type="InterPro" id="IPR011033">
    <property type="entry name" value="PRC_barrel-like_sf"/>
</dbReference>
<comment type="similarity">
    <text evidence="5">Belongs to the RimM family.</text>
</comment>
<dbReference type="InterPro" id="IPR002676">
    <property type="entry name" value="RimM_N"/>
</dbReference>
<reference evidence="10" key="1">
    <citation type="journal article" date="2013" name="Proc. Natl. Acad. Sci. U.S.A.">
        <title>Improving the coverage of the cyanobacterial phylum using diversity-driven genome sequencing.</title>
        <authorList>
            <person name="Shih P.M."/>
            <person name="Wu D."/>
            <person name="Latifi A."/>
            <person name="Axen S.D."/>
            <person name="Fewer D.P."/>
            <person name="Talla E."/>
            <person name="Calteau A."/>
            <person name="Cai F."/>
            <person name="Tandeau de Marsac N."/>
            <person name="Rippka R."/>
            <person name="Herdman M."/>
            <person name="Sivonen K."/>
            <person name="Coursin T."/>
            <person name="Laurent T."/>
            <person name="Goodwin L."/>
            <person name="Nolan M."/>
            <person name="Davenport K.W."/>
            <person name="Han C.S."/>
            <person name="Rubin E.M."/>
            <person name="Eisen J.A."/>
            <person name="Woyke T."/>
            <person name="Gugger M."/>
            <person name="Kerfeld C.A."/>
        </authorList>
    </citation>
    <scope>NUCLEOTIDE SEQUENCE [LARGE SCALE GENOMIC DNA]</scope>
    <source>
        <strain evidence="10">ATCC 27147 / PCC 6307</strain>
    </source>
</reference>
<feature type="domain" description="Ribosome maturation factor RimM PRC barrel" evidence="8">
    <location>
        <begin position="126"/>
        <end position="194"/>
    </location>
</feature>
<keyword evidence="4 5" id="KW-0143">Chaperone</keyword>
<dbReference type="SUPFAM" id="SSF50447">
    <property type="entry name" value="Translation proteins"/>
    <property type="match status" value="1"/>
</dbReference>
<dbReference type="KEGG" id="cgc:Cyagr_2179"/>
<evidence type="ECO:0000259" key="8">
    <source>
        <dbReference type="Pfam" id="PF24986"/>
    </source>
</evidence>
<comment type="function">
    <text evidence="5">An accessory protein needed during the final step in the assembly of 30S ribosomal subunit, possibly for assembly of the head region. Essential for efficient processing of 16S rRNA. May be needed both before and after RbfA during the maturation of 16S rRNA. It has affinity for free ribosomal 30S subunits but not for 70S ribosomes.</text>
</comment>
<dbReference type="NCBIfam" id="TIGR02273">
    <property type="entry name" value="16S_RimM"/>
    <property type="match status" value="1"/>
</dbReference>
<comment type="subcellular location">
    <subcellularLocation>
        <location evidence="5">Cytoplasm</location>
    </subcellularLocation>
</comment>
<dbReference type="GO" id="GO:0005840">
    <property type="term" value="C:ribosome"/>
    <property type="evidence" value="ECO:0007669"/>
    <property type="project" value="InterPro"/>
</dbReference>
<dbReference type="HAMAP" id="MF_00014">
    <property type="entry name" value="Ribosome_mat_RimM"/>
    <property type="match status" value="1"/>
</dbReference>
<dbReference type="GO" id="GO:0006364">
    <property type="term" value="P:rRNA processing"/>
    <property type="evidence" value="ECO:0007669"/>
    <property type="project" value="UniProtKB-UniRule"/>
</dbReference>
<dbReference type="InterPro" id="IPR011961">
    <property type="entry name" value="RimM"/>
</dbReference>
<evidence type="ECO:0000256" key="2">
    <source>
        <dbReference type="ARBA" id="ARBA00022517"/>
    </source>
</evidence>
<dbReference type="PANTHER" id="PTHR33692">
    <property type="entry name" value="RIBOSOME MATURATION FACTOR RIMM"/>
    <property type="match status" value="1"/>
</dbReference>
<dbReference type="STRING" id="292564.Cyagr_2179"/>
<dbReference type="GO" id="GO:0005737">
    <property type="term" value="C:cytoplasm"/>
    <property type="evidence" value="ECO:0007669"/>
    <property type="project" value="UniProtKB-SubCell"/>
</dbReference>
<evidence type="ECO:0000256" key="3">
    <source>
        <dbReference type="ARBA" id="ARBA00022552"/>
    </source>
</evidence>
<comment type="subunit">
    <text evidence="5">Binds ribosomal protein uS19.</text>
</comment>
<comment type="domain">
    <text evidence="5">The PRC barrel domain binds ribosomal protein uS19.</text>
</comment>
<evidence type="ECO:0000256" key="5">
    <source>
        <dbReference type="HAMAP-Rule" id="MF_00014"/>
    </source>
</evidence>
<dbReference type="InterPro" id="IPR009000">
    <property type="entry name" value="Transl_B-barrel_sf"/>
</dbReference>
<gene>
    <name evidence="5" type="primary">rimM</name>
    <name evidence="9" type="ordered locus">Cyagr_2179</name>
</gene>
<dbReference type="GO" id="GO:0043022">
    <property type="term" value="F:ribosome binding"/>
    <property type="evidence" value="ECO:0007669"/>
    <property type="project" value="InterPro"/>
</dbReference>
<dbReference type="GO" id="GO:0042274">
    <property type="term" value="P:ribosomal small subunit biogenesis"/>
    <property type="evidence" value="ECO:0007669"/>
    <property type="project" value="UniProtKB-UniRule"/>
</dbReference>
<dbReference type="EMBL" id="CP003495">
    <property type="protein sequence ID" value="AFY29292.1"/>
    <property type="molecule type" value="Genomic_DNA"/>
</dbReference>
<feature type="region of interest" description="Disordered" evidence="6">
    <location>
        <begin position="1"/>
        <end position="25"/>
    </location>
</feature>
<dbReference type="Gene3D" id="2.30.30.240">
    <property type="entry name" value="PRC-barrel domain"/>
    <property type="match status" value="1"/>
</dbReference>
<proteinExistence type="inferred from homology"/>
<name>K9P7B3_CYAGP</name>
<evidence type="ECO:0000256" key="6">
    <source>
        <dbReference type="SAM" id="MobiDB-lite"/>
    </source>
</evidence>
<evidence type="ECO:0000256" key="4">
    <source>
        <dbReference type="ARBA" id="ARBA00023186"/>
    </source>
</evidence>
<dbReference type="Proteomes" id="UP000010388">
    <property type="component" value="Chromosome"/>
</dbReference>
<dbReference type="Gene3D" id="2.40.30.60">
    <property type="entry name" value="RimM"/>
    <property type="match status" value="1"/>
</dbReference>
<evidence type="ECO:0000313" key="10">
    <source>
        <dbReference type="Proteomes" id="UP000010388"/>
    </source>
</evidence>
<evidence type="ECO:0000313" key="9">
    <source>
        <dbReference type="EMBL" id="AFY29292.1"/>
    </source>
</evidence>
<protein>
    <recommendedName>
        <fullName evidence="5">Ribosome maturation factor RimM</fullName>
    </recommendedName>
</protein>
<feature type="domain" description="RimM N-terminal" evidence="7">
    <location>
        <begin position="29"/>
        <end position="112"/>
    </location>
</feature>